<evidence type="ECO:0000256" key="3">
    <source>
        <dbReference type="ARBA" id="ARBA00022679"/>
    </source>
</evidence>
<dbReference type="InterPro" id="IPR017441">
    <property type="entry name" value="Protein_kinase_ATP_BS"/>
</dbReference>
<name>A0A9K3HD46_HELAN</name>
<keyword evidence="5" id="KW-0418">Kinase</keyword>
<evidence type="ECO:0000256" key="6">
    <source>
        <dbReference type="ARBA" id="ARBA00022840"/>
    </source>
</evidence>
<dbReference type="Pfam" id="PF00069">
    <property type="entry name" value="Pkinase"/>
    <property type="match status" value="1"/>
</dbReference>
<dbReference type="Gramene" id="mRNA:HanXRQr2_Chr13g0596191">
    <property type="protein sequence ID" value="mRNA:HanXRQr2_Chr13g0596191"/>
    <property type="gene ID" value="HanXRQr2_Chr13g0596191"/>
</dbReference>
<keyword evidence="3 11" id="KW-0808">Transferase</keyword>
<keyword evidence="6 9" id="KW-0067">ATP-binding</keyword>
<keyword evidence="2" id="KW-0723">Serine/threonine-protein kinase</keyword>
<comment type="catalytic activity">
    <reaction evidence="8">
        <text>L-seryl-[protein] + ATP = O-phospho-L-seryl-[protein] + ADP + H(+)</text>
        <dbReference type="Rhea" id="RHEA:17989"/>
        <dbReference type="Rhea" id="RHEA-COMP:9863"/>
        <dbReference type="Rhea" id="RHEA-COMP:11604"/>
        <dbReference type="ChEBI" id="CHEBI:15378"/>
        <dbReference type="ChEBI" id="CHEBI:29999"/>
        <dbReference type="ChEBI" id="CHEBI:30616"/>
        <dbReference type="ChEBI" id="CHEBI:83421"/>
        <dbReference type="ChEBI" id="CHEBI:456216"/>
        <dbReference type="EC" id="2.7.11.1"/>
    </reaction>
</comment>
<dbReference type="AlphaFoldDB" id="A0A9K3HD46"/>
<evidence type="ECO:0000256" key="8">
    <source>
        <dbReference type="ARBA" id="ARBA00048679"/>
    </source>
</evidence>
<reference evidence="11" key="2">
    <citation type="submission" date="2020-06" db="EMBL/GenBank/DDBJ databases">
        <title>Helianthus annuus Genome sequencing and assembly Release 2.</title>
        <authorList>
            <person name="Gouzy J."/>
            <person name="Langlade N."/>
            <person name="Munos S."/>
        </authorList>
    </citation>
    <scope>NUCLEOTIDE SEQUENCE</scope>
    <source>
        <tissue evidence="11">Leaves</tissue>
    </source>
</reference>
<dbReference type="InterPro" id="IPR045272">
    <property type="entry name" value="ANXUR1/2-like"/>
</dbReference>
<evidence type="ECO:0000313" key="11">
    <source>
        <dbReference type="EMBL" id="KAF5774084.1"/>
    </source>
</evidence>
<dbReference type="PROSITE" id="PS00107">
    <property type="entry name" value="PROTEIN_KINASE_ATP"/>
    <property type="match status" value="1"/>
</dbReference>
<accession>A0A9K3HD46</accession>
<evidence type="ECO:0000256" key="4">
    <source>
        <dbReference type="ARBA" id="ARBA00022741"/>
    </source>
</evidence>
<dbReference type="GO" id="GO:0005886">
    <property type="term" value="C:plasma membrane"/>
    <property type="evidence" value="ECO:0000318"/>
    <property type="project" value="GO_Central"/>
</dbReference>
<dbReference type="PANTHER" id="PTHR27003:SF338">
    <property type="entry name" value="TYROSINE-PROTEIN KINASE, NON-RECEPTOR JAK_TYK2-RELATED"/>
    <property type="match status" value="1"/>
</dbReference>
<reference evidence="11" key="1">
    <citation type="journal article" date="2017" name="Nature">
        <title>The sunflower genome provides insights into oil metabolism, flowering and Asterid evolution.</title>
        <authorList>
            <person name="Badouin H."/>
            <person name="Gouzy J."/>
            <person name="Grassa C.J."/>
            <person name="Murat F."/>
            <person name="Staton S.E."/>
            <person name="Cottret L."/>
            <person name="Lelandais-Briere C."/>
            <person name="Owens G.L."/>
            <person name="Carrere S."/>
            <person name="Mayjonade B."/>
            <person name="Legrand L."/>
            <person name="Gill N."/>
            <person name="Kane N.C."/>
            <person name="Bowers J.E."/>
            <person name="Hubner S."/>
            <person name="Bellec A."/>
            <person name="Berard A."/>
            <person name="Berges H."/>
            <person name="Blanchet N."/>
            <person name="Boniface M.C."/>
            <person name="Brunel D."/>
            <person name="Catrice O."/>
            <person name="Chaidir N."/>
            <person name="Claudel C."/>
            <person name="Donnadieu C."/>
            <person name="Faraut T."/>
            <person name="Fievet G."/>
            <person name="Helmstetter N."/>
            <person name="King M."/>
            <person name="Knapp S.J."/>
            <person name="Lai Z."/>
            <person name="Le Paslier M.C."/>
            <person name="Lippi Y."/>
            <person name="Lorenzon L."/>
            <person name="Mandel J.R."/>
            <person name="Marage G."/>
            <person name="Marchand G."/>
            <person name="Marquand E."/>
            <person name="Bret-Mestries E."/>
            <person name="Morien E."/>
            <person name="Nambeesan S."/>
            <person name="Nguyen T."/>
            <person name="Pegot-Espagnet P."/>
            <person name="Pouilly N."/>
            <person name="Raftis F."/>
            <person name="Sallet E."/>
            <person name="Schiex T."/>
            <person name="Thomas J."/>
            <person name="Vandecasteele C."/>
            <person name="Vares D."/>
            <person name="Vear F."/>
            <person name="Vautrin S."/>
            <person name="Crespi M."/>
            <person name="Mangin B."/>
            <person name="Burke J.M."/>
            <person name="Salse J."/>
            <person name="Munos S."/>
            <person name="Vincourt P."/>
            <person name="Rieseberg L.H."/>
            <person name="Langlade N.B."/>
        </authorList>
    </citation>
    <scope>NUCLEOTIDE SEQUENCE</scope>
    <source>
        <tissue evidence="11">Leaves</tissue>
    </source>
</reference>
<dbReference type="PROSITE" id="PS50011">
    <property type="entry name" value="PROTEIN_KINASE_DOM"/>
    <property type="match status" value="1"/>
</dbReference>
<evidence type="ECO:0000256" key="2">
    <source>
        <dbReference type="ARBA" id="ARBA00022527"/>
    </source>
</evidence>
<evidence type="ECO:0000313" key="12">
    <source>
        <dbReference type="Proteomes" id="UP000215914"/>
    </source>
</evidence>
<dbReference type="GO" id="GO:0004672">
    <property type="term" value="F:protein kinase activity"/>
    <property type="evidence" value="ECO:0000318"/>
    <property type="project" value="GO_Central"/>
</dbReference>
<gene>
    <name evidence="11" type="ORF">HanXRQr2_Chr13g0596191</name>
</gene>
<dbReference type="Proteomes" id="UP000215914">
    <property type="component" value="Unassembled WGS sequence"/>
</dbReference>
<dbReference type="EC" id="2.7.11.1" evidence="1"/>
<dbReference type="GO" id="GO:0005524">
    <property type="term" value="F:ATP binding"/>
    <property type="evidence" value="ECO:0007669"/>
    <property type="project" value="UniProtKB-UniRule"/>
</dbReference>
<feature type="domain" description="Protein kinase" evidence="10">
    <location>
        <begin position="25"/>
        <end position="307"/>
    </location>
</feature>
<organism evidence="11 12">
    <name type="scientific">Helianthus annuus</name>
    <name type="common">Common sunflower</name>
    <dbReference type="NCBI Taxonomy" id="4232"/>
    <lineage>
        <taxon>Eukaryota</taxon>
        <taxon>Viridiplantae</taxon>
        <taxon>Streptophyta</taxon>
        <taxon>Embryophyta</taxon>
        <taxon>Tracheophyta</taxon>
        <taxon>Spermatophyta</taxon>
        <taxon>Magnoliopsida</taxon>
        <taxon>eudicotyledons</taxon>
        <taxon>Gunneridae</taxon>
        <taxon>Pentapetalae</taxon>
        <taxon>asterids</taxon>
        <taxon>campanulids</taxon>
        <taxon>Asterales</taxon>
        <taxon>Asteraceae</taxon>
        <taxon>Asteroideae</taxon>
        <taxon>Heliantheae alliance</taxon>
        <taxon>Heliantheae</taxon>
        <taxon>Helianthus</taxon>
    </lineage>
</organism>
<proteinExistence type="predicted"/>
<dbReference type="GO" id="GO:0004714">
    <property type="term" value="F:transmembrane receptor protein tyrosine kinase activity"/>
    <property type="evidence" value="ECO:0007669"/>
    <property type="project" value="InterPro"/>
</dbReference>
<dbReference type="FunFam" id="1.10.510.10:FF:001023">
    <property type="entry name" value="Os07g0541700 protein"/>
    <property type="match status" value="1"/>
</dbReference>
<dbReference type="InterPro" id="IPR000719">
    <property type="entry name" value="Prot_kinase_dom"/>
</dbReference>
<dbReference type="Pfam" id="PF14299">
    <property type="entry name" value="PP2"/>
    <property type="match status" value="1"/>
</dbReference>
<sequence>MVEFLEEFRYLKIKLEDIEIATNKFDANSVIGSGGFGKVYIGEISHTKGRSMAAFKRLDPRYGQGIPEFWNEIMMLSRYEHQNIVSLLGFCDEGGVKILVYEYASHGSLDQHLSATSLTWTQRLKICLAVARAVQYLHDPKGTQQRVLHCDLKSSNILLDKNWTVKVSDFGLSKIVPANQHHMVLVTHAVGTPGYCDPLYKEMGLLTKESDIYSLGIVFFEVLCGRLCYEYPNGQCQILVPVWKESYEQKKLDEIIFQGLMKQMDPNSLESFANIAYWCLDKSYVKRPTISHVVKQLEIALEFQEIFEVTKQPNGYKEIIKAAIPPLIYRSIDELRMLLSKGIFLNNGKTWLSINKIGERCEMISATDCLIPTANESKIRYSTEHNSRFAGGCYLAFDGKFKTYVKTQFLLPQITYTINLVFKFIYERTALTKPTYLALKYKLEGDAKPSISYFADDREDGWLMAELYQFTNETRSVDLKIIFEASYALAVEGIEFRALEKVKHEVLEDKNIDMQSTSDSEIYWEQKVPKNYEEMIKLSKDSVKWTTKKELFFILHKGFQINDGKEVFDASGLFRSHLKPI</sequence>
<evidence type="ECO:0000256" key="9">
    <source>
        <dbReference type="PROSITE-ProRule" id="PRU10141"/>
    </source>
</evidence>
<evidence type="ECO:0000256" key="1">
    <source>
        <dbReference type="ARBA" id="ARBA00012513"/>
    </source>
</evidence>
<protein>
    <recommendedName>
        <fullName evidence="1">non-specific serine/threonine protein kinase</fullName>
        <ecNumber evidence="1">2.7.11.1</ecNumber>
    </recommendedName>
</protein>
<dbReference type="SMART" id="SM00220">
    <property type="entry name" value="S_TKc"/>
    <property type="match status" value="1"/>
</dbReference>
<dbReference type="InterPro" id="IPR011009">
    <property type="entry name" value="Kinase-like_dom_sf"/>
</dbReference>
<dbReference type="PANTHER" id="PTHR27003">
    <property type="entry name" value="OS07G0166700 PROTEIN"/>
    <property type="match status" value="1"/>
</dbReference>
<dbReference type="Gene3D" id="1.10.510.10">
    <property type="entry name" value="Transferase(Phosphotransferase) domain 1"/>
    <property type="match status" value="1"/>
</dbReference>
<comment type="caution">
    <text evidence="11">The sequence shown here is derived from an EMBL/GenBank/DDBJ whole genome shotgun (WGS) entry which is preliminary data.</text>
</comment>
<dbReference type="InterPro" id="IPR008271">
    <property type="entry name" value="Ser/Thr_kinase_AS"/>
</dbReference>
<dbReference type="PROSITE" id="PS00108">
    <property type="entry name" value="PROTEIN_KINASE_ST"/>
    <property type="match status" value="1"/>
</dbReference>
<dbReference type="Gene3D" id="3.30.200.20">
    <property type="entry name" value="Phosphorylase Kinase, domain 1"/>
    <property type="match status" value="1"/>
</dbReference>
<keyword evidence="4 9" id="KW-0547">Nucleotide-binding</keyword>
<dbReference type="FunFam" id="3.30.200.20:FF:000039">
    <property type="entry name" value="receptor-like protein kinase FERONIA"/>
    <property type="match status" value="1"/>
</dbReference>
<feature type="binding site" evidence="9">
    <location>
        <position position="56"/>
    </location>
    <ligand>
        <name>ATP</name>
        <dbReference type="ChEBI" id="CHEBI:30616"/>
    </ligand>
</feature>
<dbReference type="SUPFAM" id="SSF56112">
    <property type="entry name" value="Protein kinase-like (PK-like)"/>
    <property type="match status" value="1"/>
</dbReference>
<dbReference type="InterPro" id="IPR025886">
    <property type="entry name" value="PP2-like"/>
</dbReference>
<keyword evidence="12" id="KW-1185">Reference proteome</keyword>
<evidence type="ECO:0000256" key="7">
    <source>
        <dbReference type="ARBA" id="ARBA00047899"/>
    </source>
</evidence>
<evidence type="ECO:0000256" key="5">
    <source>
        <dbReference type="ARBA" id="ARBA00022777"/>
    </source>
</evidence>
<evidence type="ECO:0000259" key="10">
    <source>
        <dbReference type="PROSITE" id="PS50011"/>
    </source>
</evidence>
<dbReference type="GO" id="GO:0004674">
    <property type="term" value="F:protein serine/threonine kinase activity"/>
    <property type="evidence" value="ECO:0007669"/>
    <property type="project" value="UniProtKB-KW"/>
</dbReference>
<comment type="catalytic activity">
    <reaction evidence="7">
        <text>L-threonyl-[protein] + ATP = O-phospho-L-threonyl-[protein] + ADP + H(+)</text>
        <dbReference type="Rhea" id="RHEA:46608"/>
        <dbReference type="Rhea" id="RHEA-COMP:11060"/>
        <dbReference type="Rhea" id="RHEA-COMP:11605"/>
        <dbReference type="ChEBI" id="CHEBI:15378"/>
        <dbReference type="ChEBI" id="CHEBI:30013"/>
        <dbReference type="ChEBI" id="CHEBI:30616"/>
        <dbReference type="ChEBI" id="CHEBI:61977"/>
        <dbReference type="ChEBI" id="CHEBI:456216"/>
        <dbReference type="EC" id="2.7.11.1"/>
    </reaction>
</comment>
<dbReference type="EMBL" id="MNCJ02000328">
    <property type="protein sequence ID" value="KAF5774084.1"/>
    <property type="molecule type" value="Genomic_DNA"/>
</dbReference>